<evidence type="ECO:0000256" key="8">
    <source>
        <dbReference type="ARBA" id="ARBA00023054"/>
    </source>
</evidence>
<evidence type="ECO:0000259" key="11">
    <source>
        <dbReference type="PROSITE" id="PS50192"/>
    </source>
</evidence>
<keyword evidence="8" id="KW-0175">Coiled coil</keyword>
<comment type="subcellular location">
    <subcellularLocation>
        <location evidence="1">Golgi apparatus membrane</location>
        <topology evidence="1">Single-pass type IV membrane protein</topology>
    </subcellularLocation>
</comment>
<dbReference type="EMBL" id="JANBTX010000080">
    <property type="protein sequence ID" value="KAJ2687184.1"/>
    <property type="molecule type" value="Genomic_DNA"/>
</dbReference>
<evidence type="ECO:0000256" key="2">
    <source>
        <dbReference type="ARBA" id="ARBA00009063"/>
    </source>
</evidence>
<feature type="domain" description="T-SNARE coiled-coil homology" evidence="11">
    <location>
        <begin position="211"/>
        <end position="273"/>
    </location>
</feature>
<evidence type="ECO:0000256" key="9">
    <source>
        <dbReference type="ARBA" id="ARBA00023136"/>
    </source>
</evidence>
<dbReference type="GO" id="GO:0031201">
    <property type="term" value="C:SNARE complex"/>
    <property type="evidence" value="ECO:0007669"/>
    <property type="project" value="TreeGrafter"/>
</dbReference>
<evidence type="ECO:0000256" key="1">
    <source>
        <dbReference type="ARBA" id="ARBA00004409"/>
    </source>
</evidence>
<protein>
    <submittedName>
        <fullName evidence="12">t-SNARE affecting a late Golgi compartment protein 2</fullName>
    </submittedName>
</protein>
<dbReference type="Pfam" id="PF05739">
    <property type="entry name" value="SNARE"/>
    <property type="match status" value="1"/>
</dbReference>
<dbReference type="Proteomes" id="UP001151516">
    <property type="component" value="Unassembled WGS sequence"/>
</dbReference>
<keyword evidence="9 10" id="KW-0472">Membrane</keyword>
<dbReference type="SMART" id="SM00397">
    <property type="entry name" value="t_SNARE"/>
    <property type="match status" value="1"/>
</dbReference>
<organism evidence="12 13">
    <name type="scientific">Coemansia spiralis</name>
    <dbReference type="NCBI Taxonomy" id="417178"/>
    <lineage>
        <taxon>Eukaryota</taxon>
        <taxon>Fungi</taxon>
        <taxon>Fungi incertae sedis</taxon>
        <taxon>Zoopagomycota</taxon>
        <taxon>Kickxellomycotina</taxon>
        <taxon>Kickxellomycetes</taxon>
        <taxon>Kickxellales</taxon>
        <taxon>Kickxellaceae</taxon>
        <taxon>Coemansia</taxon>
    </lineage>
</organism>
<evidence type="ECO:0000313" key="13">
    <source>
        <dbReference type="Proteomes" id="UP001151516"/>
    </source>
</evidence>
<dbReference type="InterPro" id="IPR000727">
    <property type="entry name" value="T_SNARE_dom"/>
</dbReference>
<dbReference type="GO" id="GO:0048278">
    <property type="term" value="P:vesicle docking"/>
    <property type="evidence" value="ECO:0007669"/>
    <property type="project" value="TreeGrafter"/>
</dbReference>
<dbReference type="PROSITE" id="PS50192">
    <property type="entry name" value="T_SNARE"/>
    <property type="match status" value="1"/>
</dbReference>
<dbReference type="GO" id="GO:0005484">
    <property type="term" value="F:SNAP receptor activity"/>
    <property type="evidence" value="ECO:0007669"/>
    <property type="project" value="InterPro"/>
</dbReference>
<keyword evidence="4 10" id="KW-0812">Transmembrane</keyword>
<gene>
    <name evidence="12" type="primary">tlg2</name>
    <name evidence="12" type="ORF">IWW39_003105</name>
</gene>
<dbReference type="CDD" id="cd15845">
    <property type="entry name" value="SNARE_syntaxin16"/>
    <property type="match status" value="1"/>
</dbReference>
<comment type="similarity">
    <text evidence="2">Belongs to the syntaxin family.</text>
</comment>
<accession>A0A9W8GFK2</accession>
<evidence type="ECO:0000256" key="4">
    <source>
        <dbReference type="ARBA" id="ARBA00022692"/>
    </source>
</evidence>
<evidence type="ECO:0000256" key="6">
    <source>
        <dbReference type="ARBA" id="ARBA00022989"/>
    </source>
</evidence>
<dbReference type="PANTHER" id="PTHR19957:SF83">
    <property type="entry name" value="SYNTAXIN-16"/>
    <property type="match status" value="1"/>
</dbReference>
<comment type="caution">
    <text evidence="12">The sequence shown here is derived from an EMBL/GenBank/DDBJ whole genome shotgun (WGS) entry which is preliminary data.</text>
</comment>
<keyword evidence="3" id="KW-0813">Transport</keyword>
<dbReference type="AlphaFoldDB" id="A0A9W8GFK2"/>
<dbReference type="InterPro" id="IPR010989">
    <property type="entry name" value="SNARE"/>
</dbReference>
<evidence type="ECO:0000256" key="10">
    <source>
        <dbReference type="SAM" id="Phobius"/>
    </source>
</evidence>
<dbReference type="GO" id="GO:0006906">
    <property type="term" value="P:vesicle fusion"/>
    <property type="evidence" value="ECO:0007669"/>
    <property type="project" value="TreeGrafter"/>
</dbReference>
<dbReference type="OrthoDB" id="10251371at2759"/>
<sequence>MATRSRTFLFVQYRNSFGHAQRRKRSMLAGSAAHSKVTEEEGLIEQTNDEGEMVIELAHLPPRWVDLVEDVGEQMDDIARKIKRLEALHKKHLLPGFDDRSAEEREINMLTQEITGQFRSCGSLVRGVGLHQSHGQEQVVGNNIQSSMALKLQAQSMAFRQSQSAYLQKMSLHKNANSDVFALDAEHERAVSRRFDMTLTDEQLQAMESNEASIAEREGELAKIHESIVELAAVFGQMQEMVIDQGTMLDRIDFNIENTVVNVAAAAEELVAADRHHKGAVANKCIIVLAIVVIALVVILLVKWL</sequence>
<dbReference type="InterPro" id="IPR045242">
    <property type="entry name" value="Syntaxin"/>
</dbReference>
<dbReference type="GO" id="GO:0000149">
    <property type="term" value="F:SNARE binding"/>
    <property type="evidence" value="ECO:0007669"/>
    <property type="project" value="TreeGrafter"/>
</dbReference>
<evidence type="ECO:0000313" key="12">
    <source>
        <dbReference type="EMBL" id="KAJ2687184.1"/>
    </source>
</evidence>
<proteinExistence type="inferred from homology"/>
<keyword evidence="5" id="KW-0653">Protein transport</keyword>
<keyword evidence="6 10" id="KW-1133">Transmembrane helix</keyword>
<dbReference type="Gene3D" id="1.20.58.70">
    <property type="match status" value="1"/>
</dbReference>
<dbReference type="GO" id="GO:0000139">
    <property type="term" value="C:Golgi membrane"/>
    <property type="evidence" value="ECO:0007669"/>
    <property type="project" value="UniProtKB-SubCell"/>
</dbReference>
<name>A0A9W8GFK2_9FUNG</name>
<feature type="transmembrane region" description="Helical" evidence="10">
    <location>
        <begin position="285"/>
        <end position="304"/>
    </location>
</feature>
<evidence type="ECO:0000256" key="7">
    <source>
        <dbReference type="ARBA" id="ARBA00023034"/>
    </source>
</evidence>
<dbReference type="GO" id="GO:0006886">
    <property type="term" value="P:intracellular protein transport"/>
    <property type="evidence" value="ECO:0007669"/>
    <property type="project" value="InterPro"/>
</dbReference>
<dbReference type="InterPro" id="IPR006012">
    <property type="entry name" value="Syntaxin/epimorphin_CS"/>
</dbReference>
<dbReference type="PROSITE" id="PS00914">
    <property type="entry name" value="SYNTAXIN"/>
    <property type="match status" value="1"/>
</dbReference>
<evidence type="ECO:0000256" key="3">
    <source>
        <dbReference type="ARBA" id="ARBA00022448"/>
    </source>
</evidence>
<keyword evidence="13" id="KW-1185">Reference proteome</keyword>
<dbReference type="SUPFAM" id="SSF47661">
    <property type="entry name" value="t-snare proteins"/>
    <property type="match status" value="1"/>
</dbReference>
<dbReference type="PANTHER" id="PTHR19957">
    <property type="entry name" value="SYNTAXIN"/>
    <property type="match status" value="1"/>
</dbReference>
<evidence type="ECO:0000256" key="5">
    <source>
        <dbReference type="ARBA" id="ARBA00022927"/>
    </source>
</evidence>
<reference evidence="12" key="1">
    <citation type="submission" date="2022-07" db="EMBL/GenBank/DDBJ databases">
        <title>Phylogenomic reconstructions and comparative analyses of Kickxellomycotina fungi.</title>
        <authorList>
            <person name="Reynolds N.K."/>
            <person name="Stajich J.E."/>
            <person name="Barry K."/>
            <person name="Grigoriev I.V."/>
            <person name="Crous P."/>
            <person name="Smith M.E."/>
        </authorList>
    </citation>
    <scope>NUCLEOTIDE SEQUENCE</scope>
    <source>
        <strain evidence="12">CBS 109367</strain>
    </source>
</reference>
<keyword evidence="7" id="KW-0333">Golgi apparatus</keyword>